<proteinExistence type="predicted"/>
<name>A0A4U5QD43_POPAL</name>
<organism evidence="3">
    <name type="scientific">Populus alba</name>
    <name type="common">White poplar</name>
    <dbReference type="NCBI Taxonomy" id="43335"/>
    <lineage>
        <taxon>Eukaryota</taxon>
        <taxon>Viridiplantae</taxon>
        <taxon>Streptophyta</taxon>
        <taxon>Embryophyta</taxon>
        <taxon>Tracheophyta</taxon>
        <taxon>Spermatophyta</taxon>
        <taxon>Magnoliopsida</taxon>
        <taxon>eudicotyledons</taxon>
        <taxon>Gunneridae</taxon>
        <taxon>Pentapetalae</taxon>
        <taxon>rosids</taxon>
        <taxon>fabids</taxon>
        <taxon>Malpighiales</taxon>
        <taxon>Salicaceae</taxon>
        <taxon>Saliceae</taxon>
        <taxon>Populus</taxon>
    </lineage>
</organism>
<feature type="region of interest" description="Disordered" evidence="2">
    <location>
        <begin position="1"/>
        <end position="26"/>
    </location>
</feature>
<dbReference type="GO" id="GO:0016405">
    <property type="term" value="F:CoA-ligase activity"/>
    <property type="evidence" value="ECO:0007669"/>
    <property type="project" value="TreeGrafter"/>
</dbReference>
<evidence type="ECO:0008006" key="4">
    <source>
        <dbReference type="Google" id="ProtNLM"/>
    </source>
</evidence>
<dbReference type="STRING" id="43335.A0A4U5QD43"/>
<dbReference type="PANTHER" id="PTHR24096:SF251">
    <property type="entry name" value="4-COUMARATE--COA LIGASE-LIKE 9"/>
    <property type="match status" value="1"/>
</dbReference>
<dbReference type="SUPFAM" id="SSF56801">
    <property type="entry name" value="Acetyl-CoA synthetase-like"/>
    <property type="match status" value="1"/>
</dbReference>
<accession>A0A4U5QD43</accession>
<dbReference type="Gene3D" id="3.40.50.980">
    <property type="match status" value="1"/>
</dbReference>
<feature type="compositionally biased region" description="Polar residues" evidence="2">
    <location>
        <begin position="1"/>
        <end position="21"/>
    </location>
</feature>
<keyword evidence="1" id="KW-0436">Ligase</keyword>
<sequence length="189" mass="21255">MDEQANSPINPKSGFNSSAKTFHNLRPPIHLPPEKLLSQQLNMLSHSMPTTLLISPANPISTESEISHQISLSNPVIAFAISKTCHKLPKLKHGTILIDSPEFDSIITMSPAATTARQDSKRLQNLMAVIAGYYPFKQERKSPTVMLYTVPYFHVFGFFYSFKSVALSETVVVMERFDLKKMLRAVEKF</sequence>
<dbReference type="AlphaFoldDB" id="A0A4U5QD43"/>
<protein>
    <recommendedName>
        <fullName evidence="4">AMP-dependent synthetase/ligase domain-containing protein</fullName>
    </recommendedName>
</protein>
<evidence type="ECO:0000313" key="3">
    <source>
        <dbReference type="EMBL" id="TKS08388.1"/>
    </source>
</evidence>
<dbReference type="PANTHER" id="PTHR24096">
    <property type="entry name" value="LONG-CHAIN-FATTY-ACID--COA LIGASE"/>
    <property type="match status" value="1"/>
</dbReference>
<evidence type="ECO:0000256" key="1">
    <source>
        <dbReference type="ARBA" id="ARBA00022598"/>
    </source>
</evidence>
<gene>
    <name evidence="3" type="ORF">D5086_0000104100</name>
</gene>
<evidence type="ECO:0000256" key="2">
    <source>
        <dbReference type="SAM" id="MobiDB-lite"/>
    </source>
</evidence>
<reference evidence="3" key="1">
    <citation type="submission" date="2018-10" db="EMBL/GenBank/DDBJ databases">
        <title>Population genomic analysis revealed the cold adaptation of white poplar.</title>
        <authorList>
            <person name="Liu Y.-J."/>
        </authorList>
    </citation>
    <scope>NUCLEOTIDE SEQUENCE [LARGE SCALE GENOMIC DNA]</scope>
    <source>
        <strain evidence="3">PAL-ZL1</strain>
    </source>
</reference>
<dbReference type="EMBL" id="RCHU01000301">
    <property type="protein sequence ID" value="TKS08388.1"/>
    <property type="molecule type" value="Genomic_DNA"/>
</dbReference>
<comment type="caution">
    <text evidence="3">The sequence shown here is derived from an EMBL/GenBank/DDBJ whole genome shotgun (WGS) entry which is preliminary data.</text>
</comment>